<gene>
    <name evidence="2" type="ORF">PHMEG_0002522</name>
</gene>
<feature type="domain" description="Reverse transcriptase Ty1/copia-type" evidence="1">
    <location>
        <begin position="11"/>
        <end position="85"/>
    </location>
</feature>
<dbReference type="Pfam" id="PF07727">
    <property type="entry name" value="RVT_2"/>
    <property type="match status" value="1"/>
</dbReference>
<dbReference type="InterPro" id="IPR013103">
    <property type="entry name" value="RVT_2"/>
</dbReference>
<protein>
    <submittedName>
        <fullName evidence="2">Polyprotein</fullName>
    </submittedName>
</protein>
<keyword evidence="3" id="KW-1185">Reference proteome</keyword>
<evidence type="ECO:0000313" key="2">
    <source>
        <dbReference type="EMBL" id="OWZ22727.1"/>
    </source>
</evidence>
<dbReference type="Proteomes" id="UP000198211">
    <property type="component" value="Unassembled WGS sequence"/>
</dbReference>
<proteinExistence type="predicted"/>
<accession>A0A225X097</accession>
<evidence type="ECO:0000259" key="1">
    <source>
        <dbReference type="Pfam" id="PF07727"/>
    </source>
</evidence>
<dbReference type="AlphaFoldDB" id="A0A225X097"/>
<comment type="caution">
    <text evidence="2">The sequence shown here is derived from an EMBL/GenBank/DDBJ whole genome shotgun (WGS) entry which is preliminary data.</text>
</comment>
<dbReference type="OrthoDB" id="95475at2759"/>
<name>A0A225X097_9STRA</name>
<reference evidence="3" key="1">
    <citation type="submission" date="2017-03" db="EMBL/GenBank/DDBJ databases">
        <title>Phytopthora megakarya and P. palmivora, two closely related causual agents of cacao black pod achieved similar genome size and gene model numbers by different mechanisms.</title>
        <authorList>
            <person name="Ali S."/>
            <person name="Shao J."/>
            <person name="Larry D.J."/>
            <person name="Kronmiller B."/>
            <person name="Shen D."/>
            <person name="Strem M.D."/>
            <person name="Melnick R.L."/>
            <person name="Guiltinan M.J."/>
            <person name="Tyler B.M."/>
            <person name="Meinhardt L.W."/>
            <person name="Bailey B.A."/>
        </authorList>
    </citation>
    <scope>NUCLEOTIDE SEQUENCE [LARGE SCALE GENOMIC DNA]</scope>
    <source>
        <strain evidence="3">zdho120</strain>
    </source>
</reference>
<dbReference type="EMBL" id="NBNE01000114">
    <property type="protein sequence ID" value="OWZ22727.1"/>
    <property type="molecule type" value="Genomic_DNA"/>
</dbReference>
<sequence>MDAELLSHKRNATWELVSRRTDTRSIGCRWVFAKKRDENGHVIRYKARLVAKGFKQKYGVDVFETYFPVANMNSIRVILAVCMASDYSRATGRGDSVSEQWPVGSCLHGRSSWSAERERHGMQAAESYIWLEASGVRLEQDHSQSVSAERLQELWGRSLCLCEAIQHRLRLRLLVCGRHDHRWENSERNP</sequence>
<dbReference type="STRING" id="4795.A0A225X097"/>
<organism evidence="2 3">
    <name type="scientific">Phytophthora megakarya</name>
    <dbReference type="NCBI Taxonomy" id="4795"/>
    <lineage>
        <taxon>Eukaryota</taxon>
        <taxon>Sar</taxon>
        <taxon>Stramenopiles</taxon>
        <taxon>Oomycota</taxon>
        <taxon>Peronosporomycetes</taxon>
        <taxon>Peronosporales</taxon>
        <taxon>Peronosporaceae</taxon>
        <taxon>Phytophthora</taxon>
    </lineage>
</organism>
<evidence type="ECO:0000313" key="3">
    <source>
        <dbReference type="Proteomes" id="UP000198211"/>
    </source>
</evidence>